<reference evidence="1 2" key="1">
    <citation type="submission" date="2018-07" db="EMBL/GenBank/DDBJ databases">
        <title>Genomic Encyclopedia of Type Strains, Phase IV (KMG-IV): sequencing the most valuable type-strain genomes for metagenomic binning, comparative biology and taxonomic classification.</title>
        <authorList>
            <person name="Goeker M."/>
        </authorList>
    </citation>
    <scope>NUCLEOTIDE SEQUENCE [LARGE SCALE GENOMIC DNA]</scope>
    <source>
        <strain evidence="1 2">DSM 27016</strain>
    </source>
</reference>
<protein>
    <submittedName>
        <fullName evidence="1">Uncharacterized protein</fullName>
    </submittedName>
</protein>
<dbReference type="EMBL" id="QPJT01000059">
    <property type="protein sequence ID" value="RCX07127.1"/>
    <property type="molecule type" value="Genomic_DNA"/>
</dbReference>
<dbReference type="RefSeq" id="WP_114300489.1">
    <property type="nucleotide sequence ID" value="NZ_QPJT01000059.1"/>
</dbReference>
<sequence length="95" mass="10832">MKDRIKKILAEELGYTPYEAEVTADGLMRLDMRLKAAFDRWLCDRTETDVGVVGLNAFKLMEKRGLAYPAALISLDWAIREPEQALEFLKHGSVM</sequence>
<name>A0A369AG45_9FIRM</name>
<dbReference type="OrthoDB" id="3078654at2"/>
<proteinExistence type="predicted"/>
<dbReference type="AlphaFoldDB" id="A0A369AG45"/>
<accession>A0A369AG45</accession>
<dbReference type="Proteomes" id="UP000253034">
    <property type="component" value="Unassembled WGS sequence"/>
</dbReference>
<evidence type="ECO:0000313" key="1">
    <source>
        <dbReference type="EMBL" id="RCX07127.1"/>
    </source>
</evidence>
<evidence type="ECO:0000313" key="2">
    <source>
        <dbReference type="Proteomes" id="UP000253034"/>
    </source>
</evidence>
<gene>
    <name evidence="1" type="ORF">DFR58_1591</name>
</gene>
<comment type="caution">
    <text evidence="1">The sequence shown here is derived from an EMBL/GenBank/DDBJ whole genome shotgun (WGS) entry which is preliminary data.</text>
</comment>
<organism evidence="1 2">
    <name type="scientific">Anaerobacterium chartisolvens</name>
    <dbReference type="NCBI Taxonomy" id="1297424"/>
    <lineage>
        <taxon>Bacteria</taxon>
        <taxon>Bacillati</taxon>
        <taxon>Bacillota</taxon>
        <taxon>Clostridia</taxon>
        <taxon>Eubacteriales</taxon>
        <taxon>Oscillospiraceae</taxon>
        <taxon>Anaerobacterium</taxon>
    </lineage>
</organism>
<keyword evidence="2" id="KW-1185">Reference proteome</keyword>